<gene>
    <name evidence="3" type="primary">AVEN_167134_1</name>
    <name evidence="3" type="ORF">CDAR_603751</name>
</gene>
<dbReference type="EMBL" id="BPLQ01009034">
    <property type="protein sequence ID" value="GIY41142.1"/>
    <property type="molecule type" value="Genomic_DNA"/>
</dbReference>
<organism evidence="3 4">
    <name type="scientific">Caerostris darwini</name>
    <dbReference type="NCBI Taxonomy" id="1538125"/>
    <lineage>
        <taxon>Eukaryota</taxon>
        <taxon>Metazoa</taxon>
        <taxon>Ecdysozoa</taxon>
        <taxon>Arthropoda</taxon>
        <taxon>Chelicerata</taxon>
        <taxon>Arachnida</taxon>
        <taxon>Araneae</taxon>
        <taxon>Araneomorphae</taxon>
        <taxon>Entelegynae</taxon>
        <taxon>Araneoidea</taxon>
        <taxon>Araneidae</taxon>
        <taxon>Caerostris</taxon>
    </lineage>
</organism>
<evidence type="ECO:0000256" key="1">
    <source>
        <dbReference type="SAM" id="MobiDB-lite"/>
    </source>
</evidence>
<dbReference type="AlphaFoldDB" id="A0AAV4T8U8"/>
<protein>
    <submittedName>
        <fullName evidence="3">Prokineticin domain-containing protein</fullName>
    </submittedName>
</protein>
<proteinExistence type="predicted"/>
<dbReference type="Proteomes" id="UP001054837">
    <property type="component" value="Unassembled WGS sequence"/>
</dbReference>
<sequence length="151" mass="16463">MRWMTIAAVLMAFVAVAYSRGGSRRRIRCQGANDCADDECCLARNTVHLIGTGRCTRLGSIGDRCNQMDASIEVYGGKYLGGCPCRQGFSCQQTRRFRESAYLNYRSQRCEREAATTTTTTTTTSTTAAPTTASTTTTEATTTTQPTTPQQ</sequence>
<keyword evidence="2" id="KW-0732">Signal</keyword>
<feature type="compositionally biased region" description="Low complexity" evidence="1">
    <location>
        <begin position="115"/>
        <end position="151"/>
    </location>
</feature>
<comment type="caution">
    <text evidence="3">The sequence shown here is derived from an EMBL/GenBank/DDBJ whole genome shotgun (WGS) entry which is preliminary data.</text>
</comment>
<evidence type="ECO:0000313" key="3">
    <source>
        <dbReference type="EMBL" id="GIY41142.1"/>
    </source>
</evidence>
<feature type="region of interest" description="Disordered" evidence="1">
    <location>
        <begin position="113"/>
        <end position="151"/>
    </location>
</feature>
<evidence type="ECO:0000313" key="4">
    <source>
        <dbReference type="Proteomes" id="UP001054837"/>
    </source>
</evidence>
<evidence type="ECO:0000256" key="2">
    <source>
        <dbReference type="SAM" id="SignalP"/>
    </source>
</evidence>
<accession>A0AAV4T8U8</accession>
<feature type="chain" id="PRO_5043943726" evidence="2">
    <location>
        <begin position="20"/>
        <end position="151"/>
    </location>
</feature>
<reference evidence="3 4" key="1">
    <citation type="submission" date="2021-06" db="EMBL/GenBank/DDBJ databases">
        <title>Caerostris darwini draft genome.</title>
        <authorList>
            <person name="Kono N."/>
            <person name="Arakawa K."/>
        </authorList>
    </citation>
    <scope>NUCLEOTIDE SEQUENCE [LARGE SCALE GENOMIC DNA]</scope>
</reference>
<feature type="signal peptide" evidence="2">
    <location>
        <begin position="1"/>
        <end position="19"/>
    </location>
</feature>
<keyword evidence="4" id="KW-1185">Reference proteome</keyword>
<name>A0AAV4T8U8_9ARAC</name>
<dbReference type="Gene3D" id="2.10.80.10">
    <property type="entry name" value="Lipase, subunit A"/>
    <property type="match status" value="1"/>
</dbReference>